<evidence type="ECO:0000313" key="2">
    <source>
        <dbReference type="EMBL" id="KAJ1129958.1"/>
    </source>
</evidence>
<dbReference type="AlphaFoldDB" id="A0AAV7PVV0"/>
<evidence type="ECO:0000313" key="3">
    <source>
        <dbReference type="Proteomes" id="UP001066276"/>
    </source>
</evidence>
<dbReference type="EMBL" id="JANPWB010000011">
    <property type="protein sequence ID" value="KAJ1129958.1"/>
    <property type="molecule type" value="Genomic_DNA"/>
</dbReference>
<comment type="caution">
    <text evidence="2">The sequence shown here is derived from an EMBL/GenBank/DDBJ whole genome shotgun (WGS) entry which is preliminary data.</text>
</comment>
<feature type="compositionally biased region" description="Polar residues" evidence="1">
    <location>
        <begin position="87"/>
        <end position="99"/>
    </location>
</feature>
<evidence type="ECO:0000256" key="1">
    <source>
        <dbReference type="SAM" id="MobiDB-lite"/>
    </source>
</evidence>
<gene>
    <name evidence="2" type="ORF">NDU88_008318</name>
</gene>
<organism evidence="2 3">
    <name type="scientific">Pleurodeles waltl</name>
    <name type="common">Iberian ribbed newt</name>
    <dbReference type="NCBI Taxonomy" id="8319"/>
    <lineage>
        <taxon>Eukaryota</taxon>
        <taxon>Metazoa</taxon>
        <taxon>Chordata</taxon>
        <taxon>Craniata</taxon>
        <taxon>Vertebrata</taxon>
        <taxon>Euteleostomi</taxon>
        <taxon>Amphibia</taxon>
        <taxon>Batrachia</taxon>
        <taxon>Caudata</taxon>
        <taxon>Salamandroidea</taxon>
        <taxon>Salamandridae</taxon>
        <taxon>Pleurodelinae</taxon>
        <taxon>Pleurodeles</taxon>
    </lineage>
</organism>
<feature type="region of interest" description="Disordered" evidence="1">
    <location>
        <begin position="74"/>
        <end position="114"/>
    </location>
</feature>
<dbReference type="Proteomes" id="UP001066276">
    <property type="component" value="Chromosome 7"/>
</dbReference>
<accession>A0AAV7PVV0</accession>
<name>A0AAV7PVV0_PLEWA</name>
<proteinExistence type="predicted"/>
<protein>
    <submittedName>
        <fullName evidence="2">Uncharacterized protein</fullName>
    </submittedName>
</protein>
<sequence length="114" mass="12417">MGHRHKLREGKWGVKKAIKSKVDNTGMRLNDQQDERLRERRGGVRRLKASRALSAAVWSSGNFLGATLTGILRSESSLGSPGHSRISLGSPSIVQNNPGSLLLGHQPDSEPLRV</sequence>
<keyword evidence="3" id="KW-1185">Reference proteome</keyword>
<reference evidence="2" key="1">
    <citation type="journal article" date="2022" name="bioRxiv">
        <title>Sequencing and chromosome-scale assembly of the giantPleurodeles waltlgenome.</title>
        <authorList>
            <person name="Brown T."/>
            <person name="Elewa A."/>
            <person name="Iarovenko S."/>
            <person name="Subramanian E."/>
            <person name="Araus A.J."/>
            <person name="Petzold A."/>
            <person name="Susuki M."/>
            <person name="Suzuki K.-i.T."/>
            <person name="Hayashi T."/>
            <person name="Toyoda A."/>
            <person name="Oliveira C."/>
            <person name="Osipova E."/>
            <person name="Leigh N.D."/>
            <person name="Simon A."/>
            <person name="Yun M.H."/>
        </authorList>
    </citation>
    <scope>NUCLEOTIDE SEQUENCE</scope>
    <source>
        <strain evidence="2">20211129_DDA</strain>
        <tissue evidence="2">Liver</tissue>
    </source>
</reference>